<reference evidence="1" key="1">
    <citation type="journal article" date="2020" name="New Phytol.">
        <title>Comparative genomics reveals dynamic genome evolution in host specialist ectomycorrhizal fungi.</title>
        <authorList>
            <person name="Lofgren L.A."/>
            <person name="Nguyen N.H."/>
            <person name="Vilgalys R."/>
            <person name="Ruytinx J."/>
            <person name="Liao H.L."/>
            <person name="Branco S."/>
            <person name="Kuo A."/>
            <person name="LaButti K."/>
            <person name="Lipzen A."/>
            <person name="Andreopoulos W."/>
            <person name="Pangilinan J."/>
            <person name="Riley R."/>
            <person name="Hundley H."/>
            <person name="Na H."/>
            <person name="Barry K."/>
            <person name="Grigoriev I.V."/>
            <person name="Stajich J.E."/>
            <person name="Kennedy P.G."/>
        </authorList>
    </citation>
    <scope>NUCLEOTIDE SEQUENCE</scope>
    <source>
        <strain evidence="1">FC423</strain>
    </source>
</reference>
<evidence type="ECO:0000313" key="1">
    <source>
        <dbReference type="EMBL" id="KAG2109296.1"/>
    </source>
</evidence>
<dbReference type="AlphaFoldDB" id="A0A9P7JU76"/>
<gene>
    <name evidence="1" type="ORF">F5147DRAFT_533537</name>
</gene>
<feature type="non-terminal residue" evidence="1">
    <location>
        <position position="1"/>
    </location>
</feature>
<keyword evidence="2" id="KW-1185">Reference proteome</keyword>
<proteinExistence type="predicted"/>
<evidence type="ECO:0000313" key="2">
    <source>
        <dbReference type="Proteomes" id="UP000823399"/>
    </source>
</evidence>
<dbReference type="OrthoDB" id="4743193at2759"/>
<organism evidence="1 2">
    <name type="scientific">Suillus discolor</name>
    <dbReference type="NCBI Taxonomy" id="1912936"/>
    <lineage>
        <taxon>Eukaryota</taxon>
        <taxon>Fungi</taxon>
        <taxon>Dikarya</taxon>
        <taxon>Basidiomycota</taxon>
        <taxon>Agaricomycotina</taxon>
        <taxon>Agaricomycetes</taxon>
        <taxon>Agaricomycetidae</taxon>
        <taxon>Boletales</taxon>
        <taxon>Suillineae</taxon>
        <taxon>Suillaceae</taxon>
        <taxon>Suillus</taxon>
    </lineage>
</organism>
<dbReference type="RefSeq" id="XP_041293378.1">
    <property type="nucleotide sequence ID" value="XM_041430118.1"/>
</dbReference>
<dbReference type="Proteomes" id="UP000823399">
    <property type="component" value="Unassembled WGS sequence"/>
</dbReference>
<comment type="caution">
    <text evidence="1">The sequence shown here is derived from an EMBL/GenBank/DDBJ whole genome shotgun (WGS) entry which is preliminary data.</text>
</comment>
<name>A0A9P7JU76_9AGAM</name>
<protein>
    <submittedName>
        <fullName evidence="1">Uncharacterized protein</fullName>
    </submittedName>
</protein>
<dbReference type="EMBL" id="JABBWM010000024">
    <property type="protein sequence ID" value="KAG2109296.1"/>
    <property type="molecule type" value="Genomic_DNA"/>
</dbReference>
<feature type="non-terminal residue" evidence="1">
    <location>
        <position position="125"/>
    </location>
</feature>
<dbReference type="GeneID" id="64692377"/>
<accession>A0A9P7JU76</accession>
<sequence length="125" mass="14111">NAVDSVLRLMLANEVSLLDLTKTIISTPQQNYQPIKDSLQQHVAEICRLLFLSTGCHEVVFGWAFEVVVRVLCDEMVDLSSECNGLHFKASKTTSTQLEDSFIHMLALKIKKITPNMFKMLLTLL</sequence>